<dbReference type="Pfam" id="PF20684">
    <property type="entry name" value="Fung_rhodopsin"/>
    <property type="match status" value="1"/>
</dbReference>
<feature type="domain" description="Rhodopsin" evidence="8">
    <location>
        <begin position="76"/>
        <end position="317"/>
    </location>
</feature>
<dbReference type="PANTHER" id="PTHR33048:SF129">
    <property type="entry name" value="INTEGRAL MEMBRANE PROTEIN-RELATED"/>
    <property type="match status" value="1"/>
</dbReference>
<evidence type="ECO:0000259" key="8">
    <source>
        <dbReference type="Pfam" id="PF20684"/>
    </source>
</evidence>
<evidence type="ECO:0000256" key="3">
    <source>
        <dbReference type="ARBA" id="ARBA00022989"/>
    </source>
</evidence>
<proteinExistence type="inferred from homology"/>
<comment type="similarity">
    <text evidence="5">Belongs to the SAT4 family.</text>
</comment>
<dbReference type="InterPro" id="IPR052337">
    <property type="entry name" value="SAT4-like"/>
</dbReference>
<dbReference type="STRING" id="105696.A0A1Y2LH87"/>
<dbReference type="InParanoid" id="A0A1Y2LH87"/>
<protein>
    <recommendedName>
        <fullName evidence="8">Rhodopsin domain-containing protein</fullName>
    </recommendedName>
</protein>
<evidence type="ECO:0000256" key="4">
    <source>
        <dbReference type="ARBA" id="ARBA00023136"/>
    </source>
</evidence>
<dbReference type="Proteomes" id="UP000193240">
    <property type="component" value="Unassembled WGS sequence"/>
</dbReference>
<keyword evidence="2 7" id="KW-0812">Transmembrane</keyword>
<accession>A0A1Y2LH87</accession>
<feature type="transmembrane region" description="Helical" evidence="7">
    <location>
        <begin position="136"/>
        <end position="161"/>
    </location>
</feature>
<feature type="transmembrane region" description="Helical" evidence="7">
    <location>
        <begin position="173"/>
        <end position="195"/>
    </location>
</feature>
<evidence type="ECO:0000256" key="7">
    <source>
        <dbReference type="SAM" id="Phobius"/>
    </source>
</evidence>
<keyword evidence="3 7" id="KW-1133">Transmembrane helix</keyword>
<reference evidence="9 10" key="1">
    <citation type="journal article" date="2017" name="Genome Announc.">
        <title>Genome sequence of the saprophytic ascomycete Epicoccum nigrum ICMP 19927 strain isolated from New Zealand.</title>
        <authorList>
            <person name="Fokin M."/>
            <person name="Fleetwood D."/>
            <person name="Weir B.S."/>
            <person name="Villas-Boas S.G."/>
        </authorList>
    </citation>
    <scope>NUCLEOTIDE SEQUENCE [LARGE SCALE GENOMIC DNA]</scope>
    <source>
        <strain evidence="9 10">ICMP 19927</strain>
    </source>
</reference>
<keyword evidence="4 7" id="KW-0472">Membrane</keyword>
<gene>
    <name evidence="9" type="ORF">B5807_12003</name>
</gene>
<evidence type="ECO:0000256" key="5">
    <source>
        <dbReference type="ARBA" id="ARBA00038359"/>
    </source>
</evidence>
<feature type="compositionally biased region" description="Polar residues" evidence="6">
    <location>
        <begin position="397"/>
        <end position="406"/>
    </location>
</feature>
<feature type="transmembrane region" description="Helical" evidence="7">
    <location>
        <begin position="227"/>
        <end position="247"/>
    </location>
</feature>
<sequence length="447" mass="49705">MVSAYFNTPPANELDERICAGLLLLIGLTPDVKDPKDGVAIPPFRPVDDYHFETKGPAIVAALSVCMVVLTVVAFLRLGIRLFVHGVRFGADDWLVIPAYLLSIAYPALQIAMVKHGGAGKHFYDITYQEYRHYKYLAPLASIVFYVYVGVIKMSIALFNIRLTTLTTPLWKYVNWAFFVVCTAYTFVALFLNLFKCNPQYASFSLLQIAEAGEVPRCLSVNTMNSILRLNLALDFTALAIPVIVIWKVQLSWKKKARIFGLLSIGLIACIASVMTLISQYTLEKDPLWNYTTLLAWIMVEIVISLFAACAPTLAYFLPHSMVSRQYASNTASKVTGHKPATGFGSRLSRIDCTPRANRNGGEDEEGEEEEYRIIVKDDIKMDWRVRRRSNAAGSGASHQSSNDGGRTSWYGDDGAKSRVVVYDGRPHDESTRAWVATDTAGRNAVV</sequence>
<feature type="transmembrane region" description="Helical" evidence="7">
    <location>
        <begin position="95"/>
        <end position="116"/>
    </location>
</feature>
<feature type="transmembrane region" description="Helical" evidence="7">
    <location>
        <begin position="58"/>
        <end position="83"/>
    </location>
</feature>
<evidence type="ECO:0000256" key="1">
    <source>
        <dbReference type="ARBA" id="ARBA00004141"/>
    </source>
</evidence>
<evidence type="ECO:0000313" key="10">
    <source>
        <dbReference type="Proteomes" id="UP000193240"/>
    </source>
</evidence>
<evidence type="ECO:0000313" key="9">
    <source>
        <dbReference type="EMBL" id="OSS43383.1"/>
    </source>
</evidence>
<name>A0A1Y2LH87_EPING</name>
<feature type="region of interest" description="Disordered" evidence="6">
    <location>
        <begin position="391"/>
        <end position="413"/>
    </location>
</feature>
<feature type="transmembrane region" description="Helical" evidence="7">
    <location>
        <begin position="294"/>
        <end position="318"/>
    </location>
</feature>
<dbReference type="AlphaFoldDB" id="A0A1Y2LH87"/>
<evidence type="ECO:0000256" key="6">
    <source>
        <dbReference type="SAM" id="MobiDB-lite"/>
    </source>
</evidence>
<feature type="transmembrane region" description="Helical" evidence="7">
    <location>
        <begin position="259"/>
        <end position="282"/>
    </location>
</feature>
<evidence type="ECO:0000256" key="2">
    <source>
        <dbReference type="ARBA" id="ARBA00022692"/>
    </source>
</evidence>
<dbReference type="EMBL" id="KZ107867">
    <property type="protein sequence ID" value="OSS43383.1"/>
    <property type="molecule type" value="Genomic_DNA"/>
</dbReference>
<feature type="region of interest" description="Disordered" evidence="6">
    <location>
        <begin position="334"/>
        <end position="370"/>
    </location>
</feature>
<dbReference type="GO" id="GO:0016020">
    <property type="term" value="C:membrane"/>
    <property type="evidence" value="ECO:0007669"/>
    <property type="project" value="UniProtKB-SubCell"/>
</dbReference>
<dbReference type="PANTHER" id="PTHR33048">
    <property type="entry name" value="PTH11-LIKE INTEGRAL MEMBRANE PROTEIN (AFU_ORTHOLOGUE AFUA_5G11245)"/>
    <property type="match status" value="1"/>
</dbReference>
<dbReference type="OMA" id="ITNDSCW"/>
<dbReference type="InterPro" id="IPR049326">
    <property type="entry name" value="Rhodopsin_dom_fungi"/>
</dbReference>
<keyword evidence="10" id="KW-1185">Reference proteome</keyword>
<comment type="subcellular location">
    <subcellularLocation>
        <location evidence="1">Membrane</location>
        <topology evidence="1">Multi-pass membrane protein</topology>
    </subcellularLocation>
</comment>
<organism evidence="9 10">
    <name type="scientific">Epicoccum nigrum</name>
    <name type="common">Soil fungus</name>
    <name type="synonym">Epicoccum purpurascens</name>
    <dbReference type="NCBI Taxonomy" id="105696"/>
    <lineage>
        <taxon>Eukaryota</taxon>
        <taxon>Fungi</taxon>
        <taxon>Dikarya</taxon>
        <taxon>Ascomycota</taxon>
        <taxon>Pezizomycotina</taxon>
        <taxon>Dothideomycetes</taxon>
        <taxon>Pleosporomycetidae</taxon>
        <taxon>Pleosporales</taxon>
        <taxon>Pleosporineae</taxon>
        <taxon>Didymellaceae</taxon>
        <taxon>Epicoccum</taxon>
    </lineage>
</organism>